<evidence type="ECO:0008006" key="4">
    <source>
        <dbReference type="Google" id="ProtNLM"/>
    </source>
</evidence>
<reference evidence="3" key="1">
    <citation type="submission" date="2020-05" db="EMBL/GenBank/DDBJ databases">
        <authorList>
            <person name="Chiriac C."/>
            <person name="Salcher M."/>
            <person name="Ghai R."/>
            <person name="Kavagutti S V."/>
        </authorList>
    </citation>
    <scope>NUCLEOTIDE SEQUENCE</scope>
</reference>
<gene>
    <name evidence="3" type="ORF">UFOVP228_95</name>
    <name evidence="2" type="ORF">UFOVP47_7</name>
</gene>
<sequence length="341" mass="35294">MVTPVTPVGYSTPYTSNTTQDSGLGAAAAPYGQDVLAQSHALASQDPYHAYTGPTVAGPTGLQQTALDSVAGLNAGNLATQGTALTTQGANYSPTNATFDSTAAQQYMNPYQQNVIDIANREAGRSADIQGVQQAGQAAQAGAFGGSRQGVVDAERNRTLALLQNNNQMQGQAAAYTNAQQQFNADQNRNNQANQYASQAALAGGNALTNQGAQAFNQQQVSGGQQQAAAQGDLTQDKANFTGAVQHPYDQLNFMTNQIKAMPGSSTTTSTNYTPDNSMAQPTGIQQAAAGASGIAGLINTGTQLWNTVGDWFAKEGGIVPPAKLRSGLPQARIAQLYGKM</sequence>
<proteinExistence type="predicted"/>
<dbReference type="EMBL" id="LR797820">
    <property type="protein sequence ID" value="CAB4240774.1"/>
    <property type="molecule type" value="Genomic_DNA"/>
</dbReference>
<feature type="region of interest" description="Disordered" evidence="1">
    <location>
        <begin position="1"/>
        <end position="21"/>
    </location>
</feature>
<evidence type="ECO:0000313" key="3">
    <source>
        <dbReference type="EMBL" id="CAB5219601.1"/>
    </source>
</evidence>
<evidence type="ECO:0000313" key="2">
    <source>
        <dbReference type="EMBL" id="CAB4240774.1"/>
    </source>
</evidence>
<protein>
    <recommendedName>
        <fullName evidence="4">Intramolecular chaperone auto-processing domain containing protein</fullName>
    </recommendedName>
</protein>
<evidence type="ECO:0000256" key="1">
    <source>
        <dbReference type="SAM" id="MobiDB-lite"/>
    </source>
</evidence>
<dbReference type="EMBL" id="LR798273">
    <property type="protein sequence ID" value="CAB5219601.1"/>
    <property type="molecule type" value="Genomic_DNA"/>
</dbReference>
<organism evidence="3">
    <name type="scientific">uncultured Caudovirales phage</name>
    <dbReference type="NCBI Taxonomy" id="2100421"/>
    <lineage>
        <taxon>Viruses</taxon>
        <taxon>Duplodnaviria</taxon>
        <taxon>Heunggongvirae</taxon>
        <taxon>Uroviricota</taxon>
        <taxon>Caudoviricetes</taxon>
        <taxon>Peduoviridae</taxon>
        <taxon>Maltschvirus</taxon>
        <taxon>Maltschvirus maltsch</taxon>
    </lineage>
</organism>
<accession>A0A6J7WNJ0</accession>
<name>A0A6J7WNJ0_9CAUD</name>
<feature type="compositionally biased region" description="Polar residues" evidence="1">
    <location>
        <begin position="12"/>
        <end position="21"/>
    </location>
</feature>